<dbReference type="GO" id="GO:0008198">
    <property type="term" value="F:ferrous iron binding"/>
    <property type="evidence" value="ECO:0007669"/>
    <property type="project" value="TreeGrafter"/>
</dbReference>
<dbReference type="Gene3D" id="2.60.120.10">
    <property type="entry name" value="Jelly Rolls"/>
    <property type="match status" value="1"/>
</dbReference>
<feature type="cross-link" description="3'-(S-cysteinyl)-tyrosine (Cys-Tyr)" evidence="6">
    <location>
        <begin position="102"/>
        <end position="164"/>
    </location>
</feature>
<dbReference type="InterPro" id="IPR014710">
    <property type="entry name" value="RmlC-like_jellyroll"/>
</dbReference>
<evidence type="ECO:0000256" key="4">
    <source>
        <dbReference type="ARBA" id="ARBA00023002"/>
    </source>
</evidence>
<gene>
    <name evidence="8" type="ORF">HMPREF0731_3321</name>
</gene>
<comment type="similarity">
    <text evidence="1">Belongs to the cysteine dioxygenase family.</text>
</comment>
<evidence type="ECO:0000256" key="3">
    <source>
        <dbReference type="ARBA" id="ARBA00022964"/>
    </source>
</evidence>
<keyword evidence="4" id="KW-0560">Oxidoreductase</keyword>
<dbReference type="GO" id="GO:0017172">
    <property type="term" value="F:cysteine dioxygenase activity"/>
    <property type="evidence" value="ECO:0007669"/>
    <property type="project" value="TreeGrafter"/>
</dbReference>
<dbReference type="InterPro" id="IPR011051">
    <property type="entry name" value="RmlC_Cupin_sf"/>
</dbReference>
<name>D5RQF9_9PROT</name>
<sequence length="181" mass="19210">MSFIAPRSEPALRTHSPSLRRMLADIAIAARSALAGREARIAAAIGAHLAEPDLLDGQPCPCSPERYVRHLLQADPEGGYAVVALAWRPGQMSPVHAHRTWCALGVYAGILTEGFYTPDACGQPVQTGSVLRPPGSTCHGPADPHLIHRLANLSSGEAISIHVYGAAFDRFGEDVNLVYAG</sequence>
<comment type="caution">
    <text evidence="8">The sequence shown here is derived from an EMBL/GenBank/DDBJ whole genome shotgun (WGS) entry which is preliminary data.</text>
</comment>
<evidence type="ECO:0000256" key="1">
    <source>
        <dbReference type="ARBA" id="ARBA00006622"/>
    </source>
</evidence>
<dbReference type="GO" id="GO:0019448">
    <property type="term" value="P:L-cysteine catabolic process"/>
    <property type="evidence" value="ECO:0007669"/>
    <property type="project" value="TreeGrafter"/>
</dbReference>
<evidence type="ECO:0000256" key="6">
    <source>
        <dbReference type="PIRSR" id="PIRSR610300-50"/>
    </source>
</evidence>
<evidence type="ECO:0000256" key="7">
    <source>
        <dbReference type="PIRSR" id="PIRSR610300-51"/>
    </source>
</evidence>
<dbReference type="OrthoDB" id="7059163at2"/>
<dbReference type="Pfam" id="PF05995">
    <property type="entry name" value="CDO_I"/>
    <property type="match status" value="1"/>
</dbReference>
<evidence type="ECO:0000313" key="9">
    <source>
        <dbReference type="Proteomes" id="UP000005324"/>
    </source>
</evidence>
<keyword evidence="3 8" id="KW-0223">Dioxygenase</keyword>
<evidence type="ECO:0000313" key="8">
    <source>
        <dbReference type="EMBL" id="EFH10462.1"/>
    </source>
</evidence>
<keyword evidence="2 7" id="KW-0479">Metal-binding</keyword>
<dbReference type="PANTHER" id="PTHR12918:SF1">
    <property type="entry name" value="CYSTEINE DIOXYGENASE TYPE 1"/>
    <property type="match status" value="1"/>
</dbReference>
<organism evidence="8 9">
    <name type="scientific">Pseudoroseomonas cervicalis ATCC 49957</name>
    <dbReference type="NCBI Taxonomy" id="525371"/>
    <lineage>
        <taxon>Bacteria</taxon>
        <taxon>Pseudomonadati</taxon>
        <taxon>Pseudomonadota</taxon>
        <taxon>Alphaproteobacteria</taxon>
        <taxon>Acetobacterales</taxon>
        <taxon>Roseomonadaceae</taxon>
        <taxon>Roseomonas</taxon>
    </lineage>
</organism>
<evidence type="ECO:0000256" key="2">
    <source>
        <dbReference type="ARBA" id="ARBA00022723"/>
    </source>
</evidence>
<dbReference type="CDD" id="cd10548">
    <property type="entry name" value="cupin_CDO"/>
    <property type="match status" value="1"/>
</dbReference>
<accession>D5RQF9</accession>
<feature type="binding site" evidence="7">
    <location>
        <position position="96"/>
    </location>
    <ligand>
        <name>Fe cation</name>
        <dbReference type="ChEBI" id="CHEBI:24875"/>
        <note>catalytic</note>
    </ligand>
</feature>
<proteinExistence type="inferred from homology"/>
<evidence type="ECO:0000256" key="5">
    <source>
        <dbReference type="ARBA" id="ARBA00023004"/>
    </source>
</evidence>
<dbReference type="RefSeq" id="WP_007002351.1">
    <property type="nucleotide sequence ID" value="NZ_GG770777.1"/>
</dbReference>
<dbReference type="Proteomes" id="UP000005324">
    <property type="component" value="Unassembled WGS sequence"/>
</dbReference>
<keyword evidence="9" id="KW-1185">Reference proteome</keyword>
<feature type="binding site" evidence="7">
    <location>
        <position position="98"/>
    </location>
    <ligand>
        <name>Fe cation</name>
        <dbReference type="ChEBI" id="CHEBI:24875"/>
        <note>catalytic</note>
    </ligand>
</feature>
<dbReference type="InterPro" id="IPR010300">
    <property type="entry name" value="CDO_1"/>
</dbReference>
<keyword evidence="5 7" id="KW-0408">Iron</keyword>
<protein>
    <submittedName>
        <fullName evidence="8">Cysteine dioxygenase type I</fullName>
    </submittedName>
</protein>
<feature type="binding site" evidence="7">
    <location>
        <position position="148"/>
    </location>
    <ligand>
        <name>Fe cation</name>
        <dbReference type="ChEBI" id="CHEBI:24875"/>
        <note>catalytic</note>
    </ligand>
</feature>
<dbReference type="SUPFAM" id="SSF51182">
    <property type="entry name" value="RmlC-like cupins"/>
    <property type="match status" value="1"/>
</dbReference>
<dbReference type="HOGENOM" id="CLU_118472_0_0_5"/>
<dbReference type="PANTHER" id="PTHR12918">
    <property type="entry name" value="CYSTEINE DIOXYGENASE"/>
    <property type="match status" value="1"/>
</dbReference>
<reference evidence="8 9" key="1">
    <citation type="submission" date="2010-04" db="EMBL/GenBank/DDBJ databases">
        <authorList>
            <person name="Qin X."/>
            <person name="Bachman B."/>
            <person name="Battles P."/>
            <person name="Bell A."/>
            <person name="Bess C."/>
            <person name="Bickham C."/>
            <person name="Chaboub L."/>
            <person name="Chen D."/>
            <person name="Coyle M."/>
            <person name="Deiros D.R."/>
            <person name="Dinh H."/>
            <person name="Forbes L."/>
            <person name="Fowler G."/>
            <person name="Francisco L."/>
            <person name="Fu Q."/>
            <person name="Gubbala S."/>
            <person name="Hale W."/>
            <person name="Han Y."/>
            <person name="Hemphill L."/>
            <person name="Highlander S.K."/>
            <person name="Hirani K."/>
            <person name="Hogues M."/>
            <person name="Jackson L."/>
            <person name="Jakkamsetti A."/>
            <person name="Javaid M."/>
            <person name="Jiang H."/>
            <person name="Korchina V."/>
            <person name="Kovar C."/>
            <person name="Lara F."/>
            <person name="Lee S."/>
            <person name="Mata R."/>
            <person name="Mathew T."/>
            <person name="Moen C."/>
            <person name="Morales K."/>
            <person name="Munidasa M."/>
            <person name="Nazareth L."/>
            <person name="Ngo R."/>
            <person name="Nguyen L."/>
            <person name="Okwuonu G."/>
            <person name="Ongeri F."/>
            <person name="Patil S."/>
            <person name="Petrosino J."/>
            <person name="Pham C."/>
            <person name="Pham P."/>
            <person name="Pu L.-L."/>
            <person name="Puazo M."/>
            <person name="Raj R."/>
            <person name="Reid J."/>
            <person name="Rouhana J."/>
            <person name="Saada N."/>
            <person name="Shang Y."/>
            <person name="Simmons D."/>
            <person name="Thornton R."/>
            <person name="Warren J."/>
            <person name="Weissenberger G."/>
            <person name="Zhang J."/>
            <person name="Zhang L."/>
            <person name="Zhou C."/>
            <person name="Zhu D."/>
            <person name="Muzny D."/>
            <person name="Worley K."/>
            <person name="Gibbs R."/>
        </authorList>
    </citation>
    <scope>NUCLEOTIDE SEQUENCE [LARGE SCALE GENOMIC DNA]</scope>
    <source>
        <strain evidence="8 9">ATCC 49957</strain>
    </source>
</reference>
<keyword evidence="6" id="KW-0883">Thioether bond</keyword>
<dbReference type="EMBL" id="ADVL01000662">
    <property type="protein sequence ID" value="EFH10462.1"/>
    <property type="molecule type" value="Genomic_DNA"/>
</dbReference>
<dbReference type="AlphaFoldDB" id="D5RQF9"/>